<evidence type="ECO:0000259" key="2">
    <source>
        <dbReference type="Pfam" id="PF04773"/>
    </source>
</evidence>
<sequence length="345" mass="38345">MSSMQILIFMLPERLLILLGRKISGDATSEELTELRTLQHLHGEADGLEALTASLQRADTAFVEVEEGREMLDKGWKKVSGQMGLPAKRRLYHLPWLAAAAVLGALFWVWWQYSAPPAALAHQNQVSTRPGSKTKIELPDGTKVSLNAGSKLTYADGFVNGKREVTLVGEAYFEVSGAAEHPLVVHTQNMKITVLGTRFNVKAYAEDLLAEATLVSGKISVTVPGKAPVILQPLEKFTLQQVNGGIQPGEATEPPVAIKKVAELAAPETAWVYNRLSFKKEPFDDVIRKMERWYNIRIIVENEALHDQLMSGEFSKNEDIQQALTALQFTTPFRFHINKDTVMIR</sequence>
<dbReference type="Pfam" id="PF16344">
    <property type="entry name" value="FecR_C"/>
    <property type="match status" value="1"/>
</dbReference>
<reference evidence="5" key="1">
    <citation type="submission" date="2016-10" db="EMBL/GenBank/DDBJ databases">
        <authorList>
            <person name="Varghese N."/>
            <person name="Submissions S."/>
        </authorList>
    </citation>
    <scope>NUCLEOTIDE SEQUENCE [LARGE SCALE GENOMIC DNA]</scope>
    <source>
        <strain evidence="5">DSM 3695</strain>
    </source>
</reference>
<evidence type="ECO:0000259" key="3">
    <source>
        <dbReference type="Pfam" id="PF16344"/>
    </source>
</evidence>
<proteinExistence type="predicted"/>
<dbReference type="PIRSF" id="PIRSF018266">
    <property type="entry name" value="FecR"/>
    <property type="match status" value="1"/>
</dbReference>
<gene>
    <name evidence="4" type="ORF">SAMN04488122_3600</name>
</gene>
<keyword evidence="5" id="KW-1185">Reference proteome</keyword>
<evidence type="ECO:0000256" key="1">
    <source>
        <dbReference type="SAM" id="Phobius"/>
    </source>
</evidence>
<keyword evidence="1" id="KW-0812">Transmembrane</keyword>
<feature type="domain" description="FecR protein" evidence="2">
    <location>
        <begin position="125"/>
        <end position="219"/>
    </location>
</feature>
<evidence type="ECO:0000313" key="5">
    <source>
        <dbReference type="Proteomes" id="UP000199310"/>
    </source>
</evidence>
<organism evidence="4 5">
    <name type="scientific">Chitinophaga arvensicola</name>
    <dbReference type="NCBI Taxonomy" id="29529"/>
    <lineage>
        <taxon>Bacteria</taxon>
        <taxon>Pseudomonadati</taxon>
        <taxon>Bacteroidota</taxon>
        <taxon>Chitinophagia</taxon>
        <taxon>Chitinophagales</taxon>
        <taxon>Chitinophagaceae</taxon>
        <taxon>Chitinophaga</taxon>
    </lineage>
</organism>
<dbReference type="GO" id="GO:0016989">
    <property type="term" value="F:sigma factor antagonist activity"/>
    <property type="evidence" value="ECO:0007669"/>
    <property type="project" value="TreeGrafter"/>
</dbReference>
<keyword evidence="1" id="KW-0472">Membrane</keyword>
<feature type="domain" description="Protein FecR C-terminal" evidence="3">
    <location>
        <begin position="275"/>
        <end position="344"/>
    </location>
</feature>
<dbReference type="Proteomes" id="UP000199310">
    <property type="component" value="Unassembled WGS sequence"/>
</dbReference>
<dbReference type="AlphaFoldDB" id="A0A1I0S561"/>
<protein>
    <submittedName>
        <fullName evidence="4">Ferric-dicitrate binding protein FerR, regulates iron transport through sigma-19</fullName>
    </submittedName>
</protein>
<evidence type="ECO:0000313" key="4">
    <source>
        <dbReference type="EMBL" id="SEW49833.1"/>
    </source>
</evidence>
<keyword evidence="1" id="KW-1133">Transmembrane helix</keyword>
<dbReference type="InterPro" id="IPR006860">
    <property type="entry name" value="FecR"/>
</dbReference>
<dbReference type="PANTHER" id="PTHR30273:SF2">
    <property type="entry name" value="PROTEIN FECR"/>
    <property type="match status" value="1"/>
</dbReference>
<name>A0A1I0S561_9BACT</name>
<dbReference type="Gene3D" id="2.60.120.1440">
    <property type="match status" value="1"/>
</dbReference>
<dbReference type="STRING" id="29529.SAMN04488122_3600"/>
<dbReference type="Gene3D" id="3.55.50.30">
    <property type="match status" value="1"/>
</dbReference>
<feature type="transmembrane region" description="Helical" evidence="1">
    <location>
        <begin position="91"/>
        <end position="111"/>
    </location>
</feature>
<dbReference type="InterPro" id="IPR032508">
    <property type="entry name" value="FecR_C"/>
</dbReference>
<accession>A0A1I0S561</accession>
<dbReference type="EMBL" id="FOJG01000002">
    <property type="protein sequence ID" value="SEW49833.1"/>
    <property type="molecule type" value="Genomic_DNA"/>
</dbReference>
<dbReference type="PANTHER" id="PTHR30273">
    <property type="entry name" value="PERIPLASMIC SIGNAL SENSOR AND SIGMA FACTOR ACTIVATOR FECR-RELATED"/>
    <property type="match status" value="1"/>
</dbReference>
<dbReference type="Pfam" id="PF04773">
    <property type="entry name" value="FecR"/>
    <property type="match status" value="1"/>
</dbReference>
<dbReference type="InterPro" id="IPR012373">
    <property type="entry name" value="Ferrdict_sens_TM"/>
</dbReference>